<dbReference type="AlphaFoldDB" id="A0A0X3WIP9"/>
<evidence type="ECO:0000313" key="2">
    <source>
        <dbReference type="Proteomes" id="UP000053413"/>
    </source>
</evidence>
<comment type="caution">
    <text evidence="1">The sequence shown here is derived from an EMBL/GenBank/DDBJ whole genome shotgun (WGS) entry which is preliminary data.</text>
</comment>
<sequence length="174" mass="19535">MIGVVGDDEESKKAKTDYACAGERHYEDAAYLHGDGRLLNADHLFGLAVECLMKGLLLRFAGPHHQVSMRNSGGSDDDRLWWDDPDAKNQNKKRKALGHINEMRKALPLLLDGRPGLSLTEALTRVSADFEKWIVNDRYTDGTHLDRALLSRRQEAATLAHELHLHVQFTGKLP</sequence>
<dbReference type="EMBL" id="LLZJ01000255">
    <property type="protein sequence ID" value="KUL56728.1"/>
    <property type="molecule type" value="Genomic_DNA"/>
</dbReference>
<evidence type="ECO:0000313" key="1">
    <source>
        <dbReference type="EMBL" id="KUL56728.1"/>
    </source>
</evidence>
<proteinExistence type="predicted"/>
<reference evidence="2" key="1">
    <citation type="submission" date="2015-10" db="EMBL/GenBank/DDBJ databases">
        <authorList>
            <person name="Ju K.-S."/>
            <person name="Doroghazi J.R."/>
            <person name="Metcalf W.W."/>
        </authorList>
    </citation>
    <scope>NUCLEOTIDE SEQUENCE [LARGE SCALE GENOMIC DNA]</scope>
    <source>
        <strain evidence="2">NRRL F-8817</strain>
    </source>
</reference>
<gene>
    <name evidence="1" type="ORF">ADL28_21240</name>
</gene>
<dbReference type="Proteomes" id="UP000053413">
    <property type="component" value="Unassembled WGS sequence"/>
</dbReference>
<protein>
    <submittedName>
        <fullName evidence="1">Uncharacterized protein</fullName>
    </submittedName>
</protein>
<name>A0A0X3WIP9_STRVO</name>
<organism evidence="1 2">
    <name type="scientific">Streptomyces violaceusniger</name>
    <dbReference type="NCBI Taxonomy" id="68280"/>
    <lineage>
        <taxon>Bacteria</taxon>
        <taxon>Bacillati</taxon>
        <taxon>Actinomycetota</taxon>
        <taxon>Actinomycetes</taxon>
        <taxon>Kitasatosporales</taxon>
        <taxon>Streptomycetaceae</taxon>
        <taxon>Streptomyces</taxon>
        <taxon>Streptomyces violaceusniger group</taxon>
    </lineage>
</organism>
<accession>A0A0X3WIP9</accession>